<dbReference type="Pfam" id="PF13365">
    <property type="entry name" value="Trypsin_2"/>
    <property type="match status" value="1"/>
</dbReference>
<dbReference type="InterPro" id="IPR041489">
    <property type="entry name" value="PDZ_6"/>
</dbReference>
<dbReference type="Gene3D" id="2.30.42.10">
    <property type="match status" value="1"/>
</dbReference>
<dbReference type="PROSITE" id="PS51323">
    <property type="entry name" value="IGFBP_N_2"/>
    <property type="match status" value="1"/>
</dbReference>
<dbReference type="PANTHER" id="PTHR22939">
    <property type="entry name" value="SERINE PROTEASE FAMILY S1C HTRA-RELATED"/>
    <property type="match status" value="1"/>
</dbReference>
<evidence type="ECO:0000256" key="3">
    <source>
        <dbReference type="ARBA" id="ARBA00022801"/>
    </source>
</evidence>
<evidence type="ECO:0000259" key="5">
    <source>
        <dbReference type="PROSITE" id="PS51323"/>
    </source>
</evidence>
<dbReference type="Ensembl" id="ENSSANT00000061980.1">
    <property type="protein sequence ID" value="ENSSANP00000058252.1"/>
    <property type="gene ID" value="ENSSANG00000029146.1"/>
</dbReference>
<dbReference type="CDD" id="cd00104">
    <property type="entry name" value="KAZAL_FS"/>
    <property type="match status" value="1"/>
</dbReference>
<dbReference type="SUPFAM" id="SSF57184">
    <property type="entry name" value="Growth factor receptor domain"/>
    <property type="match status" value="1"/>
</dbReference>
<comment type="similarity">
    <text evidence="1">Belongs to the peptidase S1C family.</text>
</comment>
<dbReference type="Pfam" id="PF17820">
    <property type="entry name" value="PDZ_6"/>
    <property type="match status" value="1"/>
</dbReference>
<dbReference type="SMART" id="SM00280">
    <property type="entry name" value="KAZAL"/>
    <property type="match status" value="1"/>
</dbReference>
<dbReference type="InterPro" id="IPR036034">
    <property type="entry name" value="PDZ_sf"/>
</dbReference>
<evidence type="ECO:0000313" key="7">
    <source>
        <dbReference type="Ensembl" id="ENSSANP00000058252.1"/>
    </source>
</evidence>
<dbReference type="PANTHER" id="PTHR22939:SF105">
    <property type="entry name" value="SERINE PROTEASE HTRA4"/>
    <property type="match status" value="1"/>
</dbReference>
<dbReference type="Gene3D" id="4.10.40.20">
    <property type="match status" value="1"/>
</dbReference>
<dbReference type="SUPFAM" id="SSF50156">
    <property type="entry name" value="PDZ domain-like"/>
    <property type="match status" value="1"/>
</dbReference>
<dbReference type="PRINTS" id="PR00834">
    <property type="entry name" value="PROTEASES2C"/>
</dbReference>
<dbReference type="InterPro" id="IPR009030">
    <property type="entry name" value="Growth_fac_rcpt_cys_sf"/>
</dbReference>
<organism evidence="7 8">
    <name type="scientific">Sinocyclocheilus anshuiensis</name>
    <dbReference type="NCBI Taxonomy" id="1608454"/>
    <lineage>
        <taxon>Eukaryota</taxon>
        <taxon>Metazoa</taxon>
        <taxon>Chordata</taxon>
        <taxon>Craniata</taxon>
        <taxon>Vertebrata</taxon>
        <taxon>Euteleostomi</taxon>
        <taxon>Actinopterygii</taxon>
        <taxon>Neopterygii</taxon>
        <taxon>Teleostei</taxon>
        <taxon>Ostariophysi</taxon>
        <taxon>Cypriniformes</taxon>
        <taxon>Cyprinidae</taxon>
        <taxon>Cyprininae</taxon>
        <taxon>Sinocyclocheilus</taxon>
    </lineage>
</organism>
<feature type="domain" description="IGFBP N-terminal" evidence="5">
    <location>
        <begin position="32"/>
        <end position="102"/>
    </location>
</feature>
<dbReference type="SMART" id="SM00228">
    <property type="entry name" value="PDZ"/>
    <property type="match status" value="1"/>
</dbReference>
<dbReference type="GO" id="GO:0006508">
    <property type="term" value="P:proteolysis"/>
    <property type="evidence" value="ECO:0007669"/>
    <property type="project" value="UniProtKB-KW"/>
</dbReference>
<protein>
    <submittedName>
        <fullName evidence="7">HtrA serine peptidase 4</fullName>
    </submittedName>
</protein>
<keyword evidence="4" id="KW-1015">Disulfide bond</keyword>
<feature type="domain" description="Kazal-like" evidence="6">
    <location>
        <begin position="84"/>
        <end position="148"/>
    </location>
</feature>
<dbReference type="InterPro" id="IPR001478">
    <property type="entry name" value="PDZ"/>
</dbReference>
<sequence length="450" mass="49249">ILLACVLMASVLQARDLRTRQTICPKISRTRIGHPCPNVCDLFRCSSALKSCYFGVVKDRCDCRTVCAAGEGEYCGDRGHVVCGQGMTCEYRSSTRGTCVCDSQEPVCGSDGRTCPSVCRLKAENRRAEMSGIGLPAVIFIQRGPCETGEGRKNPPHMRYKFNFIADVVDKIAPAVVHLERLPFSNQDVPVYSGSGFIVSEDGWIVTNAHVLTNKHHIKVELKNGMLYDATIKDVDQKLDIALIKIDSETPLQVLLLGRSSELRPGEFVVAVGSPFSLQNTVTTGIISTTHRGGHELGLQNSDMEYIQTDAIINYGNSGGPLVNLDGDVIGINTLKFLADSYDRQRKGRMLTKRRYMGVRMLQLSAAELREKESNFPDVSSGVYVYEVIPGTVAFSAGLVNQDVIISINGQPVHSTEDMSQAVQSNAVLSLVERRANEEITLTVVPDEVD</sequence>
<keyword evidence="2" id="KW-0645">Protease</keyword>
<evidence type="ECO:0000259" key="6">
    <source>
        <dbReference type="PROSITE" id="PS51465"/>
    </source>
</evidence>
<dbReference type="Gene3D" id="3.30.60.30">
    <property type="match status" value="1"/>
</dbReference>
<dbReference type="Gene3D" id="2.40.10.120">
    <property type="match status" value="1"/>
</dbReference>
<reference evidence="7" key="1">
    <citation type="submission" date="2025-08" db="UniProtKB">
        <authorList>
            <consortium name="Ensembl"/>
        </authorList>
    </citation>
    <scope>IDENTIFICATION</scope>
</reference>
<dbReference type="GO" id="GO:0012501">
    <property type="term" value="P:programmed cell death"/>
    <property type="evidence" value="ECO:0007669"/>
    <property type="project" value="TreeGrafter"/>
</dbReference>
<evidence type="ECO:0000256" key="4">
    <source>
        <dbReference type="ARBA" id="ARBA00023157"/>
    </source>
</evidence>
<evidence type="ECO:0000256" key="2">
    <source>
        <dbReference type="ARBA" id="ARBA00022670"/>
    </source>
</evidence>
<dbReference type="SUPFAM" id="SSF50494">
    <property type="entry name" value="Trypsin-like serine proteases"/>
    <property type="match status" value="1"/>
</dbReference>
<dbReference type="GO" id="GO:0005576">
    <property type="term" value="C:extracellular region"/>
    <property type="evidence" value="ECO:0007669"/>
    <property type="project" value="InterPro"/>
</dbReference>
<dbReference type="InterPro" id="IPR000867">
    <property type="entry name" value="IGFBP-like"/>
</dbReference>
<accession>A0A671PK22</accession>
<dbReference type="SUPFAM" id="SSF100895">
    <property type="entry name" value="Kazal-type serine protease inhibitors"/>
    <property type="match status" value="1"/>
</dbReference>
<dbReference type="InterPro" id="IPR001940">
    <property type="entry name" value="Peptidase_S1C"/>
</dbReference>
<dbReference type="Pfam" id="PF00219">
    <property type="entry name" value="IGFBP"/>
    <property type="match status" value="1"/>
</dbReference>
<keyword evidence="3" id="KW-0378">Hydrolase</keyword>
<dbReference type="InterPro" id="IPR009003">
    <property type="entry name" value="Peptidase_S1_PA"/>
</dbReference>
<dbReference type="GO" id="GO:0043065">
    <property type="term" value="P:positive regulation of apoptotic process"/>
    <property type="evidence" value="ECO:0007669"/>
    <property type="project" value="TreeGrafter"/>
</dbReference>
<dbReference type="PROSITE" id="PS51465">
    <property type="entry name" value="KAZAL_2"/>
    <property type="match status" value="1"/>
</dbReference>
<keyword evidence="8" id="KW-1185">Reference proteome</keyword>
<dbReference type="InterPro" id="IPR002350">
    <property type="entry name" value="Kazal_dom"/>
</dbReference>
<evidence type="ECO:0000256" key="1">
    <source>
        <dbReference type="ARBA" id="ARBA00010541"/>
    </source>
</evidence>
<dbReference type="SMART" id="SM00121">
    <property type="entry name" value="IB"/>
    <property type="match status" value="1"/>
</dbReference>
<dbReference type="InterPro" id="IPR036058">
    <property type="entry name" value="Kazal_dom_sf"/>
</dbReference>
<name>A0A671PK22_9TELE</name>
<dbReference type="AlphaFoldDB" id="A0A671PK22"/>
<dbReference type="Proteomes" id="UP000472260">
    <property type="component" value="Unassembled WGS sequence"/>
</dbReference>
<dbReference type="Pfam" id="PF07648">
    <property type="entry name" value="Kazal_2"/>
    <property type="match status" value="1"/>
</dbReference>
<reference evidence="7" key="2">
    <citation type="submission" date="2025-09" db="UniProtKB">
        <authorList>
            <consortium name="Ensembl"/>
        </authorList>
    </citation>
    <scope>IDENTIFICATION</scope>
</reference>
<evidence type="ECO:0000313" key="8">
    <source>
        <dbReference type="Proteomes" id="UP000472260"/>
    </source>
</evidence>
<proteinExistence type="inferred from homology"/>
<dbReference type="GO" id="GO:0004252">
    <property type="term" value="F:serine-type endopeptidase activity"/>
    <property type="evidence" value="ECO:0007669"/>
    <property type="project" value="InterPro"/>
</dbReference>